<protein>
    <submittedName>
        <fullName evidence="1">Uncharacterized protein</fullName>
    </submittedName>
</protein>
<comment type="caution">
    <text evidence="1">The sequence shown here is derived from an EMBL/GenBank/DDBJ whole genome shotgun (WGS) entry which is preliminary data.</text>
</comment>
<proteinExistence type="predicted"/>
<evidence type="ECO:0000313" key="2">
    <source>
        <dbReference type="Proteomes" id="UP000217199"/>
    </source>
</evidence>
<keyword evidence="2" id="KW-1185">Reference proteome</keyword>
<dbReference type="AlphaFoldDB" id="A0A286UBR8"/>
<name>A0A286UBR8_9AGAM</name>
<gene>
    <name evidence="1" type="ORF">PNOK_0709700</name>
</gene>
<organism evidence="1 2">
    <name type="scientific">Pyrrhoderma noxium</name>
    <dbReference type="NCBI Taxonomy" id="2282107"/>
    <lineage>
        <taxon>Eukaryota</taxon>
        <taxon>Fungi</taxon>
        <taxon>Dikarya</taxon>
        <taxon>Basidiomycota</taxon>
        <taxon>Agaricomycotina</taxon>
        <taxon>Agaricomycetes</taxon>
        <taxon>Hymenochaetales</taxon>
        <taxon>Hymenochaetaceae</taxon>
        <taxon>Pyrrhoderma</taxon>
    </lineage>
</organism>
<sequence length="76" mass="9003">MDWTVCSSRPNEWKEVHQSAGGIVVIIHTKVDGLSRKVRNERGEKRTKKKIWNRYNKGYVGINLDYKTRYSHNNQK</sequence>
<dbReference type="EMBL" id="NBII01000007">
    <property type="protein sequence ID" value="PAV17033.1"/>
    <property type="molecule type" value="Genomic_DNA"/>
</dbReference>
<reference evidence="1 2" key="1">
    <citation type="journal article" date="2017" name="Mol. Ecol.">
        <title>Comparative and population genomic landscape of Phellinus noxius: A hypervariable fungus causing root rot in trees.</title>
        <authorList>
            <person name="Chung C.L."/>
            <person name="Lee T.J."/>
            <person name="Akiba M."/>
            <person name="Lee H.H."/>
            <person name="Kuo T.H."/>
            <person name="Liu D."/>
            <person name="Ke H.M."/>
            <person name="Yokoi T."/>
            <person name="Roa M.B."/>
            <person name="Lu M.J."/>
            <person name="Chang Y.Y."/>
            <person name="Ann P.J."/>
            <person name="Tsai J.N."/>
            <person name="Chen C.Y."/>
            <person name="Tzean S.S."/>
            <person name="Ota Y."/>
            <person name="Hattori T."/>
            <person name="Sahashi N."/>
            <person name="Liou R.F."/>
            <person name="Kikuchi T."/>
            <person name="Tsai I.J."/>
        </authorList>
    </citation>
    <scope>NUCLEOTIDE SEQUENCE [LARGE SCALE GENOMIC DNA]</scope>
    <source>
        <strain evidence="1 2">FFPRI411160</strain>
    </source>
</reference>
<evidence type="ECO:0000313" key="1">
    <source>
        <dbReference type="EMBL" id="PAV17033.1"/>
    </source>
</evidence>
<dbReference type="Proteomes" id="UP000217199">
    <property type="component" value="Unassembled WGS sequence"/>
</dbReference>
<dbReference type="InParanoid" id="A0A286UBR8"/>
<accession>A0A286UBR8</accession>